<dbReference type="Gene3D" id="3.40.1090.10">
    <property type="entry name" value="Cytosolic phospholipase A2 catalytic domain"/>
    <property type="match status" value="2"/>
</dbReference>
<evidence type="ECO:0000256" key="4">
    <source>
        <dbReference type="PROSITE-ProRule" id="PRU01161"/>
    </source>
</evidence>
<accession>A0A923NJ41</accession>
<name>A0A923NJ41_9FIRM</name>
<keyword evidence="2 4" id="KW-0442">Lipid degradation</keyword>
<keyword evidence="1 4" id="KW-0378">Hydrolase</keyword>
<dbReference type="InterPro" id="IPR016035">
    <property type="entry name" value="Acyl_Trfase/lysoPLipase"/>
</dbReference>
<evidence type="ECO:0000256" key="1">
    <source>
        <dbReference type="ARBA" id="ARBA00022801"/>
    </source>
</evidence>
<feature type="domain" description="PNPLA" evidence="5">
    <location>
        <begin position="6"/>
        <end position="195"/>
    </location>
</feature>
<dbReference type="PANTHER" id="PTHR14226:SF29">
    <property type="entry name" value="NEUROPATHY TARGET ESTERASE SWS"/>
    <property type="match status" value="1"/>
</dbReference>
<dbReference type="EMBL" id="JACRYT010000002">
    <property type="protein sequence ID" value="MBC6678840.1"/>
    <property type="molecule type" value="Genomic_DNA"/>
</dbReference>
<dbReference type="GO" id="GO:0016042">
    <property type="term" value="P:lipid catabolic process"/>
    <property type="evidence" value="ECO:0007669"/>
    <property type="project" value="UniProtKB-UniRule"/>
</dbReference>
<dbReference type="CDD" id="cd07209">
    <property type="entry name" value="Pat_hypo_Ecoli_Z1214_like"/>
    <property type="match status" value="1"/>
</dbReference>
<feature type="short sequence motif" description="GXSXG" evidence="4">
    <location>
        <begin position="37"/>
        <end position="41"/>
    </location>
</feature>
<organism evidence="6 7">
    <name type="scientific">Zhenpiania hominis</name>
    <dbReference type="NCBI Taxonomy" id="2763644"/>
    <lineage>
        <taxon>Bacteria</taxon>
        <taxon>Bacillati</taxon>
        <taxon>Bacillota</taxon>
        <taxon>Clostridia</taxon>
        <taxon>Peptostreptococcales</taxon>
        <taxon>Anaerovoracaceae</taxon>
        <taxon>Zhenpiania</taxon>
    </lineage>
</organism>
<reference evidence="6" key="1">
    <citation type="submission" date="2020-08" db="EMBL/GenBank/DDBJ databases">
        <title>Genome public.</title>
        <authorList>
            <person name="Liu C."/>
            <person name="Sun Q."/>
        </authorList>
    </citation>
    <scope>NUCLEOTIDE SEQUENCE</scope>
    <source>
        <strain evidence="6">BX12</strain>
    </source>
</reference>
<gene>
    <name evidence="6" type="ORF">H9L42_03240</name>
</gene>
<keyword evidence="3 4" id="KW-0443">Lipid metabolism</keyword>
<evidence type="ECO:0000313" key="6">
    <source>
        <dbReference type="EMBL" id="MBC6678840.1"/>
    </source>
</evidence>
<dbReference type="GO" id="GO:0016787">
    <property type="term" value="F:hydrolase activity"/>
    <property type="evidence" value="ECO:0007669"/>
    <property type="project" value="UniProtKB-UniRule"/>
</dbReference>
<evidence type="ECO:0000259" key="5">
    <source>
        <dbReference type="PROSITE" id="PS51635"/>
    </source>
</evidence>
<protein>
    <submittedName>
        <fullName evidence="6">Patatin-like phospholipase family protein</fullName>
    </submittedName>
</protein>
<dbReference type="PANTHER" id="PTHR14226">
    <property type="entry name" value="NEUROPATHY TARGET ESTERASE/SWISS CHEESE D.MELANOGASTER"/>
    <property type="match status" value="1"/>
</dbReference>
<feature type="active site" description="Proton acceptor" evidence="4">
    <location>
        <position position="182"/>
    </location>
</feature>
<comment type="caution">
    <text evidence="6">The sequence shown here is derived from an EMBL/GenBank/DDBJ whole genome shotgun (WGS) entry which is preliminary data.</text>
</comment>
<sequence>MKKNAFVLSGGGSRGAYELGVWQALRELGIPIHIAAGTSVGALNGAMVAQDDFELAVRLWNELETHMVFDLDEKKEKHPRFDFEIGGMNAGEALAYAKEILTKGGAGTSGLEKIVKDYVDEEKIRNSSVQLGIVTVEFPSLKPHYLFTEDIPQGRLNDYILASAACFPAVQAREIGESHFIDGGYADVMPVELALQKNADRIFAVYLDAAGFVRKEDLKSAEKEVSQLLIIESRWDLGNFLVFDTNNTRRIMRLGYLDAMKAFRVFDGEKFSFVKGTFTRHQLPGAEACAEIFKLDPGILYTKETLHEHLAKAVSRTALPEINDIHTAEDALRKLNQRTLVLFIAENLQKKDADSVFTEKNVFRLLKEEIVAANYLVRSGIFQTPAN</sequence>
<proteinExistence type="predicted"/>
<dbReference type="Pfam" id="PF01734">
    <property type="entry name" value="Patatin"/>
    <property type="match status" value="1"/>
</dbReference>
<dbReference type="Proteomes" id="UP000602647">
    <property type="component" value="Unassembled WGS sequence"/>
</dbReference>
<evidence type="ECO:0000313" key="7">
    <source>
        <dbReference type="Proteomes" id="UP000602647"/>
    </source>
</evidence>
<feature type="active site" description="Nucleophile" evidence="4">
    <location>
        <position position="39"/>
    </location>
</feature>
<evidence type="ECO:0000256" key="3">
    <source>
        <dbReference type="ARBA" id="ARBA00023098"/>
    </source>
</evidence>
<feature type="short sequence motif" description="DGA/G" evidence="4">
    <location>
        <begin position="182"/>
        <end position="184"/>
    </location>
</feature>
<dbReference type="AlphaFoldDB" id="A0A923NJ41"/>
<evidence type="ECO:0000256" key="2">
    <source>
        <dbReference type="ARBA" id="ARBA00022963"/>
    </source>
</evidence>
<dbReference type="RefSeq" id="WP_187302015.1">
    <property type="nucleotide sequence ID" value="NZ_CBCTON010000004.1"/>
</dbReference>
<keyword evidence="7" id="KW-1185">Reference proteome</keyword>
<feature type="short sequence motif" description="GXGXXG" evidence="4">
    <location>
        <begin position="10"/>
        <end position="15"/>
    </location>
</feature>
<dbReference type="SUPFAM" id="SSF52151">
    <property type="entry name" value="FabD/lysophospholipase-like"/>
    <property type="match status" value="1"/>
</dbReference>
<dbReference type="InterPro" id="IPR002641">
    <property type="entry name" value="PNPLA_dom"/>
</dbReference>
<dbReference type="InterPro" id="IPR050301">
    <property type="entry name" value="NTE"/>
</dbReference>
<dbReference type="PROSITE" id="PS51635">
    <property type="entry name" value="PNPLA"/>
    <property type="match status" value="1"/>
</dbReference>